<evidence type="ECO:0000256" key="7">
    <source>
        <dbReference type="ARBA" id="ARBA00023180"/>
    </source>
</evidence>
<feature type="transmembrane region" description="Helical" evidence="8">
    <location>
        <begin position="1266"/>
        <end position="1283"/>
    </location>
</feature>
<reference evidence="11 12" key="1">
    <citation type="journal article" date="2023" name="Insect Mol. Biol.">
        <title>Genome sequencing provides insights into the evolution of gene families encoding plant cell wall-degrading enzymes in longhorned beetles.</title>
        <authorList>
            <person name="Shin N.R."/>
            <person name="Okamura Y."/>
            <person name="Kirsch R."/>
            <person name="Pauchet Y."/>
        </authorList>
    </citation>
    <scope>NUCLEOTIDE SEQUENCE [LARGE SCALE GENOMIC DNA]</scope>
    <source>
        <strain evidence="11">EAD_L_NR</strain>
    </source>
</reference>
<dbReference type="GO" id="GO:0005254">
    <property type="term" value="F:chloride channel activity"/>
    <property type="evidence" value="ECO:0007669"/>
    <property type="project" value="TreeGrafter"/>
</dbReference>
<feature type="transmembrane region" description="Helical" evidence="8">
    <location>
        <begin position="379"/>
        <end position="400"/>
    </location>
</feature>
<evidence type="ECO:0000256" key="6">
    <source>
        <dbReference type="ARBA" id="ARBA00023136"/>
    </source>
</evidence>
<evidence type="ECO:0000256" key="2">
    <source>
        <dbReference type="ARBA" id="ARBA00009671"/>
    </source>
</evidence>
<feature type="domain" description="Anoctamin dimerisation" evidence="10">
    <location>
        <begin position="799"/>
        <end position="996"/>
    </location>
</feature>
<proteinExistence type="inferred from homology"/>
<feature type="transmembrane region" description="Helical" evidence="8">
    <location>
        <begin position="1435"/>
        <end position="1462"/>
    </location>
</feature>
<accession>A0AAV8VUZ8</accession>
<organism evidence="11 12">
    <name type="scientific">Exocentrus adspersus</name>
    <dbReference type="NCBI Taxonomy" id="1586481"/>
    <lineage>
        <taxon>Eukaryota</taxon>
        <taxon>Metazoa</taxon>
        <taxon>Ecdysozoa</taxon>
        <taxon>Arthropoda</taxon>
        <taxon>Hexapoda</taxon>
        <taxon>Insecta</taxon>
        <taxon>Pterygota</taxon>
        <taxon>Neoptera</taxon>
        <taxon>Endopterygota</taxon>
        <taxon>Coleoptera</taxon>
        <taxon>Polyphaga</taxon>
        <taxon>Cucujiformia</taxon>
        <taxon>Chrysomeloidea</taxon>
        <taxon>Cerambycidae</taxon>
        <taxon>Lamiinae</taxon>
        <taxon>Acanthocinini</taxon>
        <taxon>Exocentrus</taxon>
    </lineage>
</organism>
<dbReference type="PANTHER" id="PTHR12308">
    <property type="entry name" value="ANOCTAMIN"/>
    <property type="match status" value="1"/>
</dbReference>
<keyword evidence="4 8" id="KW-0812">Transmembrane</keyword>
<keyword evidence="6 8" id="KW-0472">Membrane</keyword>
<evidence type="ECO:0000313" key="11">
    <source>
        <dbReference type="EMBL" id="KAJ8918004.1"/>
    </source>
</evidence>
<protein>
    <recommendedName>
        <fullName evidence="8">Anoctamin</fullName>
    </recommendedName>
</protein>
<feature type="transmembrane region" description="Helical" evidence="8">
    <location>
        <begin position="465"/>
        <end position="482"/>
    </location>
</feature>
<feature type="domain" description="Anoctamin transmembrane" evidence="9">
    <location>
        <begin position="210"/>
        <end position="755"/>
    </location>
</feature>
<dbReference type="Proteomes" id="UP001159042">
    <property type="component" value="Unassembled WGS sequence"/>
</dbReference>
<dbReference type="PANTHER" id="PTHR12308:SF84">
    <property type="entry name" value="ANOCTAMIN"/>
    <property type="match status" value="1"/>
</dbReference>
<evidence type="ECO:0000313" key="12">
    <source>
        <dbReference type="Proteomes" id="UP001159042"/>
    </source>
</evidence>
<gene>
    <name evidence="11" type="ORF">NQ315_011457</name>
</gene>
<feature type="transmembrane region" description="Helical" evidence="8">
    <location>
        <begin position="1388"/>
        <end position="1414"/>
    </location>
</feature>
<feature type="transmembrane region" description="Helical" evidence="8">
    <location>
        <begin position="575"/>
        <end position="601"/>
    </location>
</feature>
<evidence type="ECO:0000256" key="8">
    <source>
        <dbReference type="RuleBase" id="RU280814"/>
    </source>
</evidence>
<comment type="caution">
    <text evidence="8">Lacks conserved residue(s) required for the propagation of feature annotation.</text>
</comment>
<evidence type="ECO:0000256" key="1">
    <source>
        <dbReference type="ARBA" id="ARBA00004651"/>
    </source>
</evidence>
<comment type="similarity">
    <text evidence="2 8">Belongs to the anoctamin family.</text>
</comment>
<feature type="transmembrane region" description="Helical" evidence="8">
    <location>
        <begin position="1108"/>
        <end position="1126"/>
    </location>
</feature>
<feature type="transmembrane region" description="Helical" evidence="8">
    <location>
        <begin position="1180"/>
        <end position="1207"/>
    </location>
</feature>
<feature type="domain" description="Anoctamin dimerisation" evidence="10">
    <location>
        <begin position="8"/>
        <end position="207"/>
    </location>
</feature>
<dbReference type="Pfam" id="PF16178">
    <property type="entry name" value="Anoct_dimer"/>
    <property type="match status" value="2"/>
</dbReference>
<keyword evidence="5 8" id="KW-1133">Transmembrane helix</keyword>
<dbReference type="GO" id="GO:0005886">
    <property type="term" value="C:plasma membrane"/>
    <property type="evidence" value="ECO:0007669"/>
    <property type="project" value="UniProtKB-SubCell"/>
</dbReference>
<feature type="transmembrane region" description="Helical" evidence="8">
    <location>
        <begin position="1007"/>
        <end position="1034"/>
    </location>
</feature>
<evidence type="ECO:0000256" key="3">
    <source>
        <dbReference type="ARBA" id="ARBA00022475"/>
    </source>
</evidence>
<feature type="transmembrane region" description="Helical" evidence="8">
    <location>
        <begin position="218"/>
        <end position="248"/>
    </location>
</feature>
<feature type="transmembrane region" description="Helical" evidence="8">
    <location>
        <begin position="622"/>
        <end position="649"/>
    </location>
</feature>
<keyword evidence="7" id="KW-0325">Glycoprotein</keyword>
<dbReference type="EMBL" id="JANEYG010000028">
    <property type="protein sequence ID" value="KAJ8918004.1"/>
    <property type="molecule type" value="Genomic_DNA"/>
</dbReference>
<dbReference type="InterPro" id="IPR049452">
    <property type="entry name" value="Anoctamin_TM"/>
</dbReference>
<evidence type="ECO:0000256" key="5">
    <source>
        <dbReference type="ARBA" id="ARBA00022989"/>
    </source>
</evidence>
<dbReference type="InterPro" id="IPR032394">
    <property type="entry name" value="Anoct_dimer"/>
</dbReference>
<name>A0AAV8VUZ8_9CUCU</name>
<dbReference type="Pfam" id="PF04547">
    <property type="entry name" value="Anoctamin"/>
    <property type="match status" value="2"/>
</dbReference>
<comment type="caution">
    <text evidence="11">The sequence shown here is derived from an EMBL/GenBank/DDBJ whole genome shotgun (WGS) entry which is preliminary data.</text>
</comment>
<feature type="transmembrane region" description="Helical" evidence="8">
    <location>
        <begin position="1227"/>
        <end position="1245"/>
    </location>
</feature>
<evidence type="ECO:0000259" key="10">
    <source>
        <dbReference type="Pfam" id="PF16178"/>
    </source>
</evidence>
<feature type="domain" description="Anoctamin transmembrane" evidence="9">
    <location>
        <begin position="1000"/>
        <end position="1573"/>
    </location>
</feature>
<sequence>MRTHSSLFFHDGRKTIDFVLVYKSDQMNETAMTKQNFYLDNLIKTGLYVEVDQFSVDKNTYFMKIHIPKEIVTRYADIFDIELTCNRSERPSHIEAPCRFMATPLTRPDSADSVYARATETLSEKQPNEATSAERIMVLYKILCRTKFGVDRSAYGIDKLLKEKVFADAFPLHEGPREWSENGPLTDRQLLCRFWGSPRCWYKAQPMNLIEKYYGTELAFYFAWLGLYIRMLMPLAAASLLCVVYGLVTLGTSENARSNEICNSDILMCPRCHFKDCKYTKLSNSCIQSHVGYLFDNPGTITFAVVTSFWATVFIELWGRRQAVLQLEWNVKSLEHDISMRPQYAHAAVKTKVSPVSGAPMPYIPNASTTNRFCKTFQLIVMILGIMGVIVYRLTIIILLHDTTKDRKITTENTRMFAVVTGSFISVCFIITFKAIYTKVALWLTNLENPRTQYQYDNSYIYKNYALAFTNNYAVVLYIAFFKGRFYTHPGDKSLWTDVGAIGSDICDPTGCSLDLSIQVTMILFIKLFMNNFLQLLIPVPAKSYIPPDMPQCEADYLKADLNQFYLIDEYMDMVIQYGFVVFFVAAFPLAPVLALINNFVELRVDSYKFTNSFRRPVPKRVANVGAWMGILQALTYVGVVTNALVIAFTSEFVPKEIYRYNVDYKLRGYINTTISAFDRSELDASLPPGSLCYYPGKRYPPDHEFKYTLTRDYWYVLAVRLMVVVIFEHIVMLTKGILAYAIPDVPAHVTERIALEEKKDKEARFAAVEKLHDAQERRNSIDAVSQKAMEKDVPHGCFFSDGKKRADYALVIQQSSDTLKNYIVSLEKLGLELEVVRKPDVEEYFILIHIPPKQVDAYSKIYDIGLEIPKRDVAPKRRILKFFQTDLNAPLKKRGYTHLDFEKKNRVYNLCAVSSEFVSKDRIMIIQKLLERAGFGKEEHEGGLNQLLKQQIVKDAYPLHDGPATSASKNVIQNDRRLLYLHWAKFSCWYKEAPLDLLQKYFGCEVAFYFAWVEFFTLMLLPPAILGVLVFVINLTNLHISDITQVNEICQEHGMKMCPACAYKRYCVYKPLSKYCFYAEGNFLFDNYLTVVYAVFMSFWGKSGTLSNFRMGLVNFSATLFLELWKRKQNYLRTKWDVQYDNEEVEIRPEYRSELRKRKIEKTGELEPLLPHYIWISRVIATTTICFFLILVVLAAVFSVTVFKIIFAAEARVGTNKFFRNHNRMFASVFGSILQMYGKLSIWLTTLENPRTKRDFDNSVLYKRYFLAFANNYSALFYIAFFKGRFYRIPFPEGAISRLLATDTCQPNNCVLLLGTQLAFLMVLKRLAGNIISIIILSEQKNFKTLTRKARREKIALADKVIPHYEADFVLLPTNQYLLTTEFCEMIIEFGFVTFFVAAFPLAPLCSLLNNILEHRLDARKLVMNYRRPPARKMSGIGAWDGVMLGVTYLSTATNAFVIAFTSDFVWREYYRGSHGSLGGFVKSTLSEYATKDFPLFHRTSTPAVVPDVCYYRDKRYAPGHTQQYELTSEYWIDISLRLASVLVFEHVILLLNGILSYAIPDLPTTVKEQMHLDRQMAKEAKIKSIGKQINASQKRQSVNHSNWLAV</sequence>
<evidence type="ECO:0000259" key="9">
    <source>
        <dbReference type="Pfam" id="PF04547"/>
    </source>
</evidence>
<dbReference type="InterPro" id="IPR007632">
    <property type="entry name" value="Anoctamin"/>
</dbReference>
<comment type="subcellular location">
    <subcellularLocation>
        <location evidence="1">Cell membrane</location>
        <topology evidence="1">Multi-pass membrane protein</topology>
    </subcellularLocation>
    <subcellularLocation>
        <location evidence="8">Membrane</location>
        <topology evidence="8">Multi-pass membrane protein</topology>
    </subcellularLocation>
</comment>
<evidence type="ECO:0000256" key="4">
    <source>
        <dbReference type="ARBA" id="ARBA00022692"/>
    </source>
</evidence>
<dbReference type="GO" id="GO:0046983">
    <property type="term" value="F:protein dimerization activity"/>
    <property type="evidence" value="ECO:0007669"/>
    <property type="project" value="InterPro"/>
</dbReference>
<feature type="transmembrane region" description="Helical" evidence="8">
    <location>
        <begin position="714"/>
        <end position="734"/>
    </location>
</feature>
<keyword evidence="12" id="KW-1185">Reference proteome</keyword>
<keyword evidence="3" id="KW-1003">Cell membrane</keyword>
<feature type="transmembrane region" description="Helical" evidence="8">
    <location>
        <begin position="420"/>
        <end position="444"/>
    </location>
</feature>